<feature type="compositionally biased region" description="Basic and acidic residues" evidence="1">
    <location>
        <begin position="1"/>
        <end position="12"/>
    </location>
</feature>
<evidence type="ECO:0000313" key="2">
    <source>
        <dbReference type="EMBL" id="KAF9333472.1"/>
    </source>
</evidence>
<dbReference type="AlphaFoldDB" id="A0A9P5SMR7"/>
<evidence type="ECO:0000256" key="1">
    <source>
        <dbReference type="SAM" id="MobiDB-lite"/>
    </source>
</evidence>
<dbReference type="EMBL" id="JAAAUY010000200">
    <property type="protein sequence ID" value="KAF9333472.1"/>
    <property type="molecule type" value="Genomic_DNA"/>
</dbReference>
<feature type="compositionally biased region" description="Polar residues" evidence="1">
    <location>
        <begin position="32"/>
        <end position="43"/>
    </location>
</feature>
<accession>A0A9P5SMR7</accession>
<comment type="caution">
    <text evidence="2">The sequence shown here is derived from an EMBL/GenBank/DDBJ whole genome shotgun (WGS) entry which is preliminary data.</text>
</comment>
<dbReference type="Proteomes" id="UP000696485">
    <property type="component" value="Unassembled WGS sequence"/>
</dbReference>
<keyword evidence="3" id="KW-1185">Reference proteome</keyword>
<sequence>MALSIAKEDADHPLSAVADAKPPLPSDLKKSLAQSRQQPSPHTQAKLAGMDSDFYDLDLNSDSLQPLHTQVNKVFGAKNNSVPISDGIIAPPPQLHFNEHHQHNRHRHEAMTIGDMSEPHLHTVSVMEDVNPAQASKNGMTSHKIMSSTYFESPTMVDPVEFVGQGGIRGKRAATKPAETMIDIAADASSQTPTTSSTTLAPNAAVNAGNYPSYSASFFRG</sequence>
<protein>
    <submittedName>
        <fullName evidence="2">Uncharacterized protein</fullName>
    </submittedName>
</protein>
<feature type="region of interest" description="Disordered" evidence="1">
    <location>
        <begin position="1"/>
        <end position="48"/>
    </location>
</feature>
<evidence type="ECO:0000313" key="3">
    <source>
        <dbReference type="Proteomes" id="UP000696485"/>
    </source>
</evidence>
<proteinExistence type="predicted"/>
<gene>
    <name evidence="2" type="ORF">BG006_003591</name>
</gene>
<feature type="non-terminal residue" evidence="2">
    <location>
        <position position="221"/>
    </location>
</feature>
<name>A0A9P5SMR7_9FUNG</name>
<reference evidence="2" key="1">
    <citation type="journal article" date="2020" name="Fungal Divers.">
        <title>Resolving the Mortierellaceae phylogeny through synthesis of multi-gene phylogenetics and phylogenomics.</title>
        <authorList>
            <person name="Vandepol N."/>
            <person name="Liber J."/>
            <person name="Desiro A."/>
            <person name="Na H."/>
            <person name="Kennedy M."/>
            <person name="Barry K."/>
            <person name="Grigoriev I.V."/>
            <person name="Miller A.N."/>
            <person name="O'Donnell K."/>
            <person name="Stajich J.E."/>
            <person name="Bonito G."/>
        </authorList>
    </citation>
    <scope>NUCLEOTIDE SEQUENCE</scope>
    <source>
        <strain evidence="2">NVP1</strain>
    </source>
</reference>
<organism evidence="2 3">
    <name type="scientific">Podila minutissima</name>
    <dbReference type="NCBI Taxonomy" id="64525"/>
    <lineage>
        <taxon>Eukaryota</taxon>
        <taxon>Fungi</taxon>
        <taxon>Fungi incertae sedis</taxon>
        <taxon>Mucoromycota</taxon>
        <taxon>Mortierellomycotina</taxon>
        <taxon>Mortierellomycetes</taxon>
        <taxon>Mortierellales</taxon>
        <taxon>Mortierellaceae</taxon>
        <taxon>Podila</taxon>
    </lineage>
</organism>